<evidence type="ECO:0000256" key="3">
    <source>
        <dbReference type="ARBA" id="ARBA00022448"/>
    </source>
</evidence>
<feature type="domain" description="ABC transporter" evidence="9">
    <location>
        <begin position="332"/>
        <end position="564"/>
    </location>
</feature>
<dbReference type="InterPro" id="IPR003439">
    <property type="entry name" value="ABC_transporter-like_ATP-bd"/>
</dbReference>
<dbReference type="SMART" id="SM00382">
    <property type="entry name" value="AAA"/>
    <property type="match status" value="2"/>
</dbReference>
<dbReference type="CDD" id="cd03225">
    <property type="entry name" value="ABC_cobalt_CbiO_domain1"/>
    <property type="match status" value="2"/>
</dbReference>
<dbReference type="Gene3D" id="3.40.50.300">
    <property type="entry name" value="P-loop containing nucleotide triphosphate hydrolases"/>
    <property type="match status" value="2"/>
</dbReference>
<dbReference type="InterPro" id="IPR050095">
    <property type="entry name" value="ECF_ABC_transporter_ATP-bd"/>
</dbReference>
<dbReference type="AlphaFoldDB" id="A0A455T5P0"/>
<feature type="domain" description="ABC transporter" evidence="9">
    <location>
        <begin position="9"/>
        <end position="250"/>
    </location>
</feature>
<dbReference type="PROSITE" id="PS50893">
    <property type="entry name" value="ABC_TRANSPORTER_2"/>
    <property type="match status" value="2"/>
</dbReference>
<comment type="subcellular location">
    <subcellularLocation>
        <location evidence="1">Cell membrane</location>
    </subcellularLocation>
</comment>
<dbReference type="PROSITE" id="PS00211">
    <property type="entry name" value="ABC_TRANSPORTER_1"/>
    <property type="match status" value="2"/>
</dbReference>
<accession>A0A455T5P0</accession>
<evidence type="ECO:0000256" key="8">
    <source>
        <dbReference type="ARBA" id="ARBA00023136"/>
    </source>
</evidence>
<dbReference type="GO" id="GO:0042626">
    <property type="term" value="F:ATPase-coupled transmembrane transporter activity"/>
    <property type="evidence" value="ECO:0007669"/>
    <property type="project" value="TreeGrafter"/>
</dbReference>
<keyword evidence="4" id="KW-1003">Cell membrane</keyword>
<keyword evidence="7" id="KW-1278">Translocase</keyword>
<evidence type="ECO:0000259" key="9">
    <source>
        <dbReference type="PROSITE" id="PS50893"/>
    </source>
</evidence>
<keyword evidence="8" id="KW-0472">Membrane</keyword>
<evidence type="ECO:0000256" key="1">
    <source>
        <dbReference type="ARBA" id="ARBA00004236"/>
    </source>
</evidence>
<dbReference type="NCBIfam" id="NF010167">
    <property type="entry name" value="PRK13648.1"/>
    <property type="match status" value="2"/>
</dbReference>
<dbReference type="InterPro" id="IPR017871">
    <property type="entry name" value="ABC_transporter-like_CS"/>
</dbReference>
<dbReference type="GO" id="GO:0016887">
    <property type="term" value="F:ATP hydrolysis activity"/>
    <property type="evidence" value="ECO:0007669"/>
    <property type="project" value="InterPro"/>
</dbReference>
<evidence type="ECO:0000256" key="2">
    <source>
        <dbReference type="ARBA" id="ARBA00005417"/>
    </source>
</evidence>
<dbReference type="InterPro" id="IPR027417">
    <property type="entry name" value="P-loop_NTPase"/>
</dbReference>
<keyword evidence="5" id="KW-0547">Nucleotide-binding</keyword>
<keyword evidence="6 10" id="KW-0067">ATP-binding</keyword>
<dbReference type="GO" id="GO:0043190">
    <property type="term" value="C:ATP-binding cassette (ABC) transporter complex"/>
    <property type="evidence" value="ECO:0007669"/>
    <property type="project" value="TreeGrafter"/>
</dbReference>
<evidence type="ECO:0000256" key="7">
    <source>
        <dbReference type="ARBA" id="ARBA00022967"/>
    </source>
</evidence>
<sequence length="624" mass="68530">MSETRTALIEIEDLTVKYAGRRTPALEQVQLRLYAGETVLLLGPSGSGKSTLALTLNGLIPHSVGKVQSGCVRVAGFDTRQTTVATLAQRVGLLFQDPEAQFVMFTVEDEIAFGLENLCFAPAEMERRISESLALVGLTELRYRRVEQLSGGEKQRVALAALLALEPEILVFDEPTANLDPQGTQEVFALLRRCKEAGRYTIVLIEHRLDELMDLVERMVVLDKRGQVIVDGPPRQVLSEQLATLQELGVWVPQVARLAHALQQQGWSLEPFPLTLEEAAEALLRGGGAARFTPHQRPPEPASVNGHRPVAAASLPDPGVSRLDRGHQEMAIEVRSLSYCAGGRQVLRDVSLAIPRGAFLAVVGANGAGKTTLAQHLVGILQPPRGSIRLLGRELTMIPARELTRHVGYVFQNPEHQFITETVEDEVAYGLRVMGLPTAEVRERTRSLLERFGLLPLARANPFTLSHGEKRRLSVATMLAMGQEILILDEPTFGQDEYNATALLELLWQLHSEGRTVVVITHDMSLVAAYAQYVAVMQEGRLLFYGTAAALFAQEELLREARLTLPPLARLARRLGWSDLLTLEELCERCLQTYAPPSRVAEAAPGLGVHPDGAAAAREERSCR</sequence>
<protein>
    <submittedName>
        <fullName evidence="10">ABC transporter ATP-binding protein</fullName>
    </submittedName>
</protein>
<dbReference type="InterPro" id="IPR003593">
    <property type="entry name" value="AAA+_ATPase"/>
</dbReference>
<keyword evidence="3" id="KW-0813">Transport</keyword>
<evidence type="ECO:0000313" key="10">
    <source>
        <dbReference type="EMBL" id="BBH93945.1"/>
    </source>
</evidence>
<organism evidence="10">
    <name type="scientific">Thermogemmatispora argillosa</name>
    <dbReference type="NCBI Taxonomy" id="2045280"/>
    <lineage>
        <taxon>Bacteria</taxon>
        <taxon>Bacillati</taxon>
        <taxon>Chloroflexota</taxon>
        <taxon>Ktedonobacteria</taxon>
        <taxon>Thermogemmatisporales</taxon>
        <taxon>Thermogemmatisporaceae</taxon>
        <taxon>Thermogemmatispora</taxon>
    </lineage>
</organism>
<dbReference type="SUPFAM" id="SSF52540">
    <property type="entry name" value="P-loop containing nucleoside triphosphate hydrolases"/>
    <property type="match status" value="2"/>
</dbReference>
<dbReference type="PANTHER" id="PTHR43553:SF19">
    <property type="entry name" value="HMP_THIAMINE IMPORT ATP-BINDING PROTEIN YKOD-RELATED"/>
    <property type="match status" value="1"/>
</dbReference>
<comment type="similarity">
    <text evidence="2">Belongs to the ABC transporter superfamily.</text>
</comment>
<dbReference type="PANTHER" id="PTHR43553">
    <property type="entry name" value="HEAVY METAL TRANSPORTER"/>
    <property type="match status" value="1"/>
</dbReference>
<gene>
    <name evidence="10" type="ORF">KTA_21440</name>
</gene>
<name>A0A455T5P0_9CHLR</name>
<evidence type="ECO:0000256" key="5">
    <source>
        <dbReference type="ARBA" id="ARBA00022741"/>
    </source>
</evidence>
<dbReference type="Pfam" id="PF00005">
    <property type="entry name" value="ABC_tran"/>
    <property type="match status" value="2"/>
</dbReference>
<dbReference type="InterPro" id="IPR015856">
    <property type="entry name" value="ABC_transpr_CbiO/EcfA_su"/>
</dbReference>
<evidence type="ECO:0000256" key="6">
    <source>
        <dbReference type="ARBA" id="ARBA00022840"/>
    </source>
</evidence>
<dbReference type="GO" id="GO:0005524">
    <property type="term" value="F:ATP binding"/>
    <property type="evidence" value="ECO:0007669"/>
    <property type="project" value="UniProtKB-KW"/>
</dbReference>
<proteinExistence type="inferred from homology"/>
<reference evidence="10" key="1">
    <citation type="submission" date="2018-12" db="EMBL/GenBank/DDBJ databases">
        <title>Novel natural products biosynthetic potential of the class Ktedonobacteria.</title>
        <authorList>
            <person name="Zheng Y."/>
            <person name="Saitou A."/>
            <person name="Wang C.M."/>
            <person name="Toyoda A."/>
            <person name="Minakuchi Y."/>
            <person name="Sekiguchi Y."/>
            <person name="Ueda K."/>
            <person name="Takano H."/>
            <person name="Sakai Y."/>
            <person name="Yokota A."/>
            <person name="Yabe S."/>
        </authorList>
    </citation>
    <scope>NUCLEOTIDE SEQUENCE</scope>
    <source>
        <strain evidence="10">A3-2</strain>
    </source>
</reference>
<dbReference type="EMBL" id="AP019377">
    <property type="protein sequence ID" value="BBH93945.1"/>
    <property type="molecule type" value="Genomic_DNA"/>
</dbReference>
<evidence type="ECO:0000256" key="4">
    <source>
        <dbReference type="ARBA" id="ARBA00022475"/>
    </source>
</evidence>
<dbReference type="FunFam" id="3.40.50.300:FF:000224">
    <property type="entry name" value="Energy-coupling factor transporter ATP-binding protein EcfA"/>
    <property type="match status" value="2"/>
</dbReference>